<evidence type="ECO:0000313" key="2">
    <source>
        <dbReference type="EMBL" id="GJT42737.1"/>
    </source>
</evidence>
<reference evidence="2" key="1">
    <citation type="journal article" date="2022" name="Int. J. Mol. Sci.">
        <title>Draft Genome of Tanacetum Coccineum: Genomic Comparison of Closely Related Tanacetum-Family Plants.</title>
        <authorList>
            <person name="Yamashiro T."/>
            <person name="Shiraishi A."/>
            <person name="Nakayama K."/>
            <person name="Satake H."/>
        </authorList>
    </citation>
    <scope>NUCLEOTIDE SEQUENCE</scope>
</reference>
<accession>A0ABQ5DWI6</accession>
<dbReference type="Proteomes" id="UP001151760">
    <property type="component" value="Unassembled WGS sequence"/>
</dbReference>
<name>A0ABQ5DWI6_9ASTR</name>
<proteinExistence type="predicted"/>
<sequence length="104" mass="11927">MAKTKTFGIRGSPRSKVHTPSHFESTDDEDSYKEIQGVDVEEEDMDEEDINEEEELDELYRDVNVNLEGRDTEMTDATRTIIQTTQVIEDTHVIITPVNPEAQQ</sequence>
<comment type="caution">
    <text evidence="2">The sequence shown here is derived from an EMBL/GenBank/DDBJ whole genome shotgun (WGS) entry which is preliminary data.</text>
</comment>
<reference evidence="2" key="2">
    <citation type="submission" date="2022-01" db="EMBL/GenBank/DDBJ databases">
        <authorList>
            <person name="Yamashiro T."/>
            <person name="Shiraishi A."/>
            <person name="Satake H."/>
            <person name="Nakayama K."/>
        </authorList>
    </citation>
    <scope>NUCLEOTIDE SEQUENCE</scope>
</reference>
<feature type="compositionally biased region" description="Acidic residues" evidence="1">
    <location>
        <begin position="39"/>
        <end position="53"/>
    </location>
</feature>
<organism evidence="2 3">
    <name type="scientific">Tanacetum coccineum</name>
    <dbReference type="NCBI Taxonomy" id="301880"/>
    <lineage>
        <taxon>Eukaryota</taxon>
        <taxon>Viridiplantae</taxon>
        <taxon>Streptophyta</taxon>
        <taxon>Embryophyta</taxon>
        <taxon>Tracheophyta</taxon>
        <taxon>Spermatophyta</taxon>
        <taxon>Magnoliopsida</taxon>
        <taxon>eudicotyledons</taxon>
        <taxon>Gunneridae</taxon>
        <taxon>Pentapetalae</taxon>
        <taxon>asterids</taxon>
        <taxon>campanulids</taxon>
        <taxon>Asterales</taxon>
        <taxon>Asteraceae</taxon>
        <taxon>Asteroideae</taxon>
        <taxon>Anthemideae</taxon>
        <taxon>Anthemidinae</taxon>
        <taxon>Tanacetum</taxon>
    </lineage>
</organism>
<dbReference type="EMBL" id="BQNB010015670">
    <property type="protein sequence ID" value="GJT42737.1"/>
    <property type="molecule type" value="Genomic_DNA"/>
</dbReference>
<protein>
    <submittedName>
        <fullName evidence="2">Uncharacterized protein</fullName>
    </submittedName>
</protein>
<evidence type="ECO:0000256" key="1">
    <source>
        <dbReference type="SAM" id="MobiDB-lite"/>
    </source>
</evidence>
<keyword evidence="3" id="KW-1185">Reference proteome</keyword>
<evidence type="ECO:0000313" key="3">
    <source>
        <dbReference type="Proteomes" id="UP001151760"/>
    </source>
</evidence>
<gene>
    <name evidence="2" type="ORF">Tco_0951452</name>
</gene>
<feature type="region of interest" description="Disordered" evidence="1">
    <location>
        <begin position="1"/>
        <end position="53"/>
    </location>
</feature>